<dbReference type="NCBIfam" id="TIGR01175">
    <property type="entry name" value="pilM"/>
    <property type="match status" value="1"/>
</dbReference>
<organism evidence="1 2">
    <name type="scientific">Candidatus Halomonas stercoripullorum</name>
    <dbReference type="NCBI Taxonomy" id="2838617"/>
    <lineage>
        <taxon>Bacteria</taxon>
        <taxon>Pseudomonadati</taxon>
        <taxon>Pseudomonadota</taxon>
        <taxon>Gammaproteobacteria</taxon>
        <taxon>Oceanospirillales</taxon>
        <taxon>Halomonadaceae</taxon>
        <taxon>Halomonas</taxon>
    </lineage>
</organism>
<dbReference type="PANTHER" id="PTHR32432">
    <property type="entry name" value="CELL DIVISION PROTEIN FTSA-RELATED"/>
    <property type="match status" value="1"/>
</dbReference>
<dbReference type="InterPro" id="IPR005883">
    <property type="entry name" value="PilM"/>
</dbReference>
<dbReference type="SUPFAM" id="SSF53067">
    <property type="entry name" value="Actin-like ATPase domain"/>
    <property type="match status" value="2"/>
</dbReference>
<proteinExistence type="predicted"/>
<reference evidence="1" key="2">
    <citation type="submission" date="2021-04" db="EMBL/GenBank/DDBJ databases">
        <authorList>
            <person name="Gilroy R."/>
        </authorList>
    </citation>
    <scope>NUCLEOTIDE SEQUENCE</scope>
    <source>
        <strain evidence="1">1193</strain>
    </source>
</reference>
<protein>
    <submittedName>
        <fullName evidence="1">Pilus assembly protein PilM</fullName>
    </submittedName>
</protein>
<sequence length="353" mass="37855">MRFKPSSRALVGVDISSTAVKLVELSRIGTQFQIENYTVEPLRQGAVVERRISDIDEVVSGLGAALGRLRPKTRQAVAMVPSSAAITKRLTLPAGLSDAEIEVRIQLESDKHIPFPFSEVAFDFQRLARGEDSDGQQEILLVACRQQDVEQRSAILARAGLVPAVVDVETFAIERAFALLAPLLAPAATADEAVALVDIGASQSVLHVLYGGSLIYSRDNAVGGQQLTETISERYGLTLEAAEMAKREDSLPEDYPAQVLTPFIATLAEQVARSLQLYYTAGRPYAVKQMVLVGGSSAVRGLAEHLTKVCDMPVTVANPLEEMRSAARVDRQSLASTAPSLLGACGLAMRTPA</sequence>
<reference evidence="1" key="1">
    <citation type="journal article" date="2021" name="PeerJ">
        <title>Extensive microbial diversity within the chicken gut microbiome revealed by metagenomics and culture.</title>
        <authorList>
            <person name="Gilroy R."/>
            <person name="Ravi A."/>
            <person name="Getino M."/>
            <person name="Pursley I."/>
            <person name="Horton D.L."/>
            <person name="Alikhan N.F."/>
            <person name="Baker D."/>
            <person name="Gharbi K."/>
            <person name="Hall N."/>
            <person name="Watson M."/>
            <person name="Adriaenssens E.M."/>
            <person name="Foster-Nyarko E."/>
            <person name="Jarju S."/>
            <person name="Secka A."/>
            <person name="Antonio M."/>
            <person name="Oren A."/>
            <person name="Chaudhuri R.R."/>
            <person name="La Ragione R."/>
            <person name="Hildebrand F."/>
            <person name="Pallen M.J."/>
        </authorList>
    </citation>
    <scope>NUCLEOTIDE SEQUENCE</scope>
    <source>
        <strain evidence="1">1193</strain>
    </source>
</reference>
<dbReference type="Gene3D" id="3.30.420.40">
    <property type="match status" value="2"/>
</dbReference>
<gene>
    <name evidence="1" type="ORF">H9854_08415</name>
</gene>
<dbReference type="EMBL" id="DXFC01000251">
    <property type="protein sequence ID" value="HIX62239.1"/>
    <property type="molecule type" value="Genomic_DNA"/>
</dbReference>
<name>A0A9D1WNN9_9GAMM</name>
<dbReference type="InterPro" id="IPR043129">
    <property type="entry name" value="ATPase_NBD"/>
</dbReference>
<evidence type="ECO:0000313" key="1">
    <source>
        <dbReference type="EMBL" id="HIX62239.1"/>
    </source>
</evidence>
<comment type="caution">
    <text evidence="1">The sequence shown here is derived from an EMBL/GenBank/DDBJ whole genome shotgun (WGS) entry which is preliminary data.</text>
</comment>
<dbReference type="Pfam" id="PF11104">
    <property type="entry name" value="PilM_2"/>
    <property type="match status" value="1"/>
</dbReference>
<dbReference type="PANTHER" id="PTHR32432:SF3">
    <property type="entry name" value="ETHANOLAMINE UTILIZATION PROTEIN EUTJ"/>
    <property type="match status" value="1"/>
</dbReference>
<dbReference type="Gene3D" id="3.30.1490.300">
    <property type="match status" value="1"/>
</dbReference>
<evidence type="ECO:0000313" key="2">
    <source>
        <dbReference type="Proteomes" id="UP000824248"/>
    </source>
</evidence>
<dbReference type="AlphaFoldDB" id="A0A9D1WNN9"/>
<dbReference type="CDD" id="cd24049">
    <property type="entry name" value="ASKHA_NBD_PilM"/>
    <property type="match status" value="1"/>
</dbReference>
<dbReference type="Proteomes" id="UP000824248">
    <property type="component" value="Unassembled WGS sequence"/>
</dbReference>
<dbReference type="PIRSF" id="PIRSF019169">
    <property type="entry name" value="PilM"/>
    <property type="match status" value="1"/>
</dbReference>
<accession>A0A9D1WNN9</accession>
<dbReference type="InterPro" id="IPR050696">
    <property type="entry name" value="FtsA/MreB"/>
</dbReference>